<evidence type="ECO:0000313" key="12">
    <source>
        <dbReference type="EMBL" id="ORA22225.1"/>
    </source>
</evidence>
<keyword evidence="6" id="KW-0808">Transferase</keyword>
<dbReference type="AlphaFoldDB" id="A0A1W9ZWZ9"/>
<keyword evidence="8" id="KW-0368">Histidine biosynthesis</keyword>
<evidence type="ECO:0000256" key="7">
    <source>
        <dbReference type="ARBA" id="ARBA00022898"/>
    </source>
</evidence>
<evidence type="ECO:0000256" key="4">
    <source>
        <dbReference type="ARBA" id="ARBA00022576"/>
    </source>
</evidence>
<dbReference type="EC" id="2.6.1.9" evidence="3"/>
<dbReference type="Gene3D" id="3.40.640.10">
    <property type="entry name" value="Type I PLP-dependent aspartate aminotransferase-like (Major domain)"/>
    <property type="match status" value="1"/>
</dbReference>
<dbReference type="InterPro" id="IPR050106">
    <property type="entry name" value="HistidinolP_aminotransfase"/>
</dbReference>
<evidence type="ECO:0000259" key="11">
    <source>
        <dbReference type="Pfam" id="PF00155"/>
    </source>
</evidence>
<reference evidence="12 13" key="1">
    <citation type="submission" date="2017-02" db="EMBL/GenBank/DDBJ databases">
        <title>The new phylogeny of genus Mycobacterium.</title>
        <authorList>
            <person name="Tortoli E."/>
            <person name="Trovato A."/>
            <person name="Cirillo D.M."/>
        </authorList>
    </citation>
    <scope>NUCLEOTIDE SEQUENCE [LARGE SCALE GENOMIC DNA]</scope>
    <source>
        <strain evidence="12 13">DSM 45057</strain>
    </source>
</reference>
<keyword evidence="4" id="KW-0032">Aminotransferase</keyword>
<evidence type="ECO:0000256" key="8">
    <source>
        <dbReference type="ARBA" id="ARBA00023102"/>
    </source>
</evidence>
<evidence type="ECO:0000256" key="3">
    <source>
        <dbReference type="ARBA" id="ARBA00012748"/>
    </source>
</evidence>
<evidence type="ECO:0000256" key="6">
    <source>
        <dbReference type="ARBA" id="ARBA00022679"/>
    </source>
</evidence>
<evidence type="ECO:0000256" key="10">
    <source>
        <dbReference type="SAM" id="MobiDB-lite"/>
    </source>
</evidence>
<keyword evidence="13" id="KW-1185">Reference proteome</keyword>
<dbReference type="EMBL" id="MVHE01000011">
    <property type="protein sequence ID" value="ORA22225.1"/>
    <property type="molecule type" value="Genomic_DNA"/>
</dbReference>
<feature type="region of interest" description="Disordered" evidence="10">
    <location>
        <begin position="1"/>
        <end position="23"/>
    </location>
</feature>
<evidence type="ECO:0000256" key="9">
    <source>
        <dbReference type="ARBA" id="ARBA00047481"/>
    </source>
</evidence>
<proteinExistence type="inferred from homology"/>
<dbReference type="CDD" id="cd00609">
    <property type="entry name" value="AAT_like"/>
    <property type="match status" value="1"/>
</dbReference>
<comment type="pathway">
    <text evidence="1">Amino-acid biosynthesis; L-histidine biosynthesis; L-histidine from 5-phospho-alpha-D-ribose 1-diphosphate: step 7/9.</text>
</comment>
<keyword evidence="5" id="KW-0028">Amino-acid biosynthesis</keyword>
<dbReference type="InterPro" id="IPR015422">
    <property type="entry name" value="PyrdxlP-dep_Trfase_small"/>
</dbReference>
<comment type="catalytic activity">
    <reaction evidence="9">
        <text>L-histidinol phosphate + 2-oxoglutarate = 3-(imidazol-4-yl)-2-oxopropyl phosphate + L-glutamate</text>
        <dbReference type="Rhea" id="RHEA:23744"/>
        <dbReference type="ChEBI" id="CHEBI:16810"/>
        <dbReference type="ChEBI" id="CHEBI:29985"/>
        <dbReference type="ChEBI" id="CHEBI:57766"/>
        <dbReference type="ChEBI" id="CHEBI:57980"/>
        <dbReference type="EC" id="2.6.1.9"/>
    </reaction>
</comment>
<dbReference type="InterPro" id="IPR015421">
    <property type="entry name" value="PyrdxlP-dep_Trfase_major"/>
</dbReference>
<dbReference type="SUPFAM" id="SSF53383">
    <property type="entry name" value="PLP-dependent transferases"/>
    <property type="match status" value="1"/>
</dbReference>
<evidence type="ECO:0000256" key="2">
    <source>
        <dbReference type="ARBA" id="ARBA00007970"/>
    </source>
</evidence>
<organism evidence="12 13">
    <name type="scientific">Mycobacterium angelicum</name>
    <dbReference type="NCBI Taxonomy" id="470074"/>
    <lineage>
        <taxon>Bacteria</taxon>
        <taxon>Bacillati</taxon>
        <taxon>Actinomycetota</taxon>
        <taxon>Actinomycetes</taxon>
        <taxon>Mycobacteriales</taxon>
        <taxon>Mycobacteriaceae</taxon>
        <taxon>Mycobacterium</taxon>
    </lineage>
</organism>
<dbReference type="InterPro" id="IPR004839">
    <property type="entry name" value="Aminotransferase_I/II_large"/>
</dbReference>
<comment type="caution">
    <text evidence="12">The sequence shown here is derived from an EMBL/GenBank/DDBJ whole genome shotgun (WGS) entry which is preliminary data.</text>
</comment>
<evidence type="ECO:0000313" key="13">
    <source>
        <dbReference type="Proteomes" id="UP000192284"/>
    </source>
</evidence>
<comment type="similarity">
    <text evidence="2">Belongs to the class-II pyridoxal-phosphate-dependent aminotransferase family. Histidinol-phosphate aminotransferase subfamily.</text>
</comment>
<gene>
    <name evidence="12" type="ORF">BST12_10145</name>
</gene>
<dbReference type="Pfam" id="PF00155">
    <property type="entry name" value="Aminotran_1_2"/>
    <property type="match status" value="1"/>
</dbReference>
<keyword evidence="7" id="KW-0663">Pyridoxal phosphate</keyword>
<dbReference type="PANTHER" id="PTHR43643:SF6">
    <property type="entry name" value="HISTIDINOL-PHOSPHATE AMINOTRANSFERASE"/>
    <property type="match status" value="1"/>
</dbReference>
<feature type="domain" description="Aminotransferase class I/classII large" evidence="11">
    <location>
        <begin position="54"/>
        <end position="343"/>
    </location>
</feature>
<name>A0A1W9ZWZ9_MYCAN</name>
<dbReference type="Gene3D" id="3.90.1150.10">
    <property type="entry name" value="Aspartate Aminotransferase, domain 1"/>
    <property type="match status" value="1"/>
</dbReference>
<sequence>MNTTSLPPHRSGGFTNPPDRSRTLTLPLPAAPLGYGGIELHCPVNPYPLAPHIQNAVIEAVRVQIATINTYPDLDATALRKKLAEYICNRERTDVTAENICVANGCNEMLHQIFRTFAGPGKTALGLEPSYTYFRVIAEATGTQWMSVPSRAFPHRDIDTAITAIEKQQPDVVVIQSPNNPTGDSISPDIFEEVLCRMGSGILVIDEAFIEMSTVDSALQLIRRHPEKVAICRTLSTALTFAGGRLGYMIAAPNVINALLATRLPHFVPSITQAAAAVIIARADEILVRVPELLLERDRMVTYLRFEGFDIPHSDTNFFLIGQFEDTRAVWETYASAGILLGDIGLPHYLQVSPGLPHENDQFLETTSSLICRRKIIV</sequence>
<dbReference type="GO" id="GO:0000105">
    <property type="term" value="P:L-histidine biosynthetic process"/>
    <property type="evidence" value="ECO:0007669"/>
    <property type="project" value="UniProtKB-KW"/>
</dbReference>
<dbReference type="GO" id="GO:0004400">
    <property type="term" value="F:histidinol-phosphate transaminase activity"/>
    <property type="evidence" value="ECO:0007669"/>
    <property type="project" value="UniProtKB-EC"/>
</dbReference>
<dbReference type="Proteomes" id="UP000192284">
    <property type="component" value="Unassembled WGS sequence"/>
</dbReference>
<dbReference type="GO" id="GO:0030170">
    <property type="term" value="F:pyridoxal phosphate binding"/>
    <property type="evidence" value="ECO:0007669"/>
    <property type="project" value="InterPro"/>
</dbReference>
<accession>A0A1W9ZWZ9</accession>
<dbReference type="PANTHER" id="PTHR43643">
    <property type="entry name" value="HISTIDINOL-PHOSPHATE AMINOTRANSFERASE 2"/>
    <property type="match status" value="1"/>
</dbReference>
<evidence type="ECO:0000256" key="1">
    <source>
        <dbReference type="ARBA" id="ARBA00005011"/>
    </source>
</evidence>
<protein>
    <recommendedName>
        <fullName evidence="3">histidinol-phosphate transaminase</fullName>
        <ecNumber evidence="3">2.6.1.9</ecNumber>
    </recommendedName>
</protein>
<dbReference type="InterPro" id="IPR015424">
    <property type="entry name" value="PyrdxlP-dep_Trfase"/>
</dbReference>
<evidence type="ECO:0000256" key="5">
    <source>
        <dbReference type="ARBA" id="ARBA00022605"/>
    </source>
</evidence>